<evidence type="ECO:0000313" key="4">
    <source>
        <dbReference type="Proteomes" id="UP000679690"/>
    </source>
</evidence>
<dbReference type="Proteomes" id="UP000679690">
    <property type="component" value="Unassembled WGS sequence"/>
</dbReference>
<feature type="domain" description="DUF305" evidence="2">
    <location>
        <begin position="22"/>
        <end position="187"/>
    </location>
</feature>
<proteinExistence type="predicted"/>
<name>A0ABS3UDP6_9ACTN</name>
<keyword evidence="4" id="KW-1185">Reference proteome</keyword>
<evidence type="ECO:0000256" key="1">
    <source>
        <dbReference type="SAM" id="MobiDB-lite"/>
    </source>
</evidence>
<evidence type="ECO:0000259" key="2">
    <source>
        <dbReference type="Pfam" id="PF03713"/>
    </source>
</evidence>
<dbReference type="PANTHER" id="PTHR36933:SF1">
    <property type="entry name" value="SLL0788 PROTEIN"/>
    <property type="match status" value="1"/>
</dbReference>
<gene>
    <name evidence="3" type="ORF">J5X75_03445</name>
</gene>
<comment type="caution">
    <text evidence="3">The sequence shown here is derived from an EMBL/GenBank/DDBJ whole genome shotgun (WGS) entry which is preliminary data.</text>
</comment>
<dbReference type="InterPro" id="IPR005183">
    <property type="entry name" value="DUF305_CopM-like"/>
</dbReference>
<dbReference type="Pfam" id="PF03713">
    <property type="entry name" value="DUF305"/>
    <property type="match status" value="1"/>
</dbReference>
<evidence type="ECO:0000313" key="3">
    <source>
        <dbReference type="EMBL" id="MBO3736571.1"/>
    </source>
</evidence>
<sequence>MSAAGAGFLAGNAGDPGDDSAEAGFARDMATHHAQAVEMSMLAVQRSGREDLRTLALDMGLTQQAQIGMMRAWLDTWNLSPTSTAAPMAWMNDDTGMNHEDMTAEPAPDGDRAAMPGMATPQELDALRQQQGAAFDSSFVDLMVRHHNGGIQMVDAVLARGPDPLVRDLATSMKRGQQSEITALEQIKADLVETP</sequence>
<feature type="region of interest" description="Disordered" evidence="1">
    <location>
        <begin position="1"/>
        <end position="23"/>
    </location>
</feature>
<protein>
    <submittedName>
        <fullName evidence="3">DUF305 domain-containing protein</fullName>
    </submittedName>
</protein>
<dbReference type="InterPro" id="IPR012347">
    <property type="entry name" value="Ferritin-like"/>
</dbReference>
<reference evidence="3 4" key="1">
    <citation type="submission" date="2021-03" db="EMBL/GenBank/DDBJ databases">
        <title>Actinoplanes flavus sp. nov., a novel actinomycete isolated from Coconut Palm rhizosphere soil.</title>
        <authorList>
            <person name="Luo X."/>
        </authorList>
    </citation>
    <scope>NUCLEOTIDE SEQUENCE [LARGE SCALE GENOMIC DNA]</scope>
    <source>
        <strain evidence="3 4">NEAU-H7</strain>
    </source>
</reference>
<accession>A0ABS3UDP6</accession>
<dbReference type="PANTHER" id="PTHR36933">
    <property type="entry name" value="SLL0788 PROTEIN"/>
    <property type="match status" value="1"/>
</dbReference>
<dbReference type="EMBL" id="JAGFNS010000002">
    <property type="protein sequence ID" value="MBO3736571.1"/>
    <property type="molecule type" value="Genomic_DNA"/>
</dbReference>
<feature type="compositionally biased region" description="Low complexity" evidence="1">
    <location>
        <begin position="1"/>
        <end position="13"/>
    </location>
</feature>
<dbReference type="Gene3D" id="1.20.1260.10">
    <property type="match status" value="1"/>
</dbReference>
<organism evidence="3 4">
    <name type="scientific">Actinoplanes flavus</name>
    <dbReference type="NCBI Taxonomy" id="2820290"/>
    <lineage>
        <taxon>Bacteria</taxon>
        <taxon>Bacillati</taxon>
        <taxon>Actinomycetota</taxon>
        <taxon>Actinomycetes</taxon>
        <taxon>Micromonosporales</taxon>
        <taxon>Micromonosporaceae</taxon>
        <taxon>Actinoplanes</taxon>
    </lineage>
</organism>